<sequence length="194" mass="22674">MGACECLPKKTLSVDSIASSIEDTFVRGMHAKCPGCNASIQRSDACTYIQCNVRIEDKPCNTLFCYFCEKSIEFLPGSTWKSEHNENWKTRKDRCPLFLSSHPLLDNQPDEQQTAYFHYFKTLRLLKQLRTDFLQRNMESIPEGYCEAEWKSHLIEVWNDAMRKKQFIWQDSPFNYVEGLANYPDERSFQCALP</sequence>
<protein>
    <submittedName>
        <fullName evidence="1">Uncharacterized protein</fullName>
    </submittedName>
</protein>
<dbReference type="EMBL" id="HBKP01021124">
    <property type="protein sequence ID" value="CAE2234613.1"/>
    <property type="molecule type" value="Transcribed_RNA"/>
</dbReference>
<accession>A0A7S4MPE0</accession>
<gene>
    <name evidence="1" type="ORF">VSP0166_LOCUS14852</name>
</gene>
<proteinExistence type="predicted"/>
<evidence type="ECO:0000313" key="1">
    <source>
        <dbReference type="EMBL" id="CAE2234613.1"/>
    </source>
</evidence>
<dbReference type="AlphaFoldDB" id="A0A7S4MPE0"/>
<name>A0A7S4MPE0_9EUKA</name>
<organism evidence="1">
    <name type="scientific">Vannella robusta</name>
    <dbReference type="NCBI Taxonomy" id="1487602"/>
    <lineage>
        <taxon>Eukaryota</taxon>
        <taxon>Amoebozoa</taxon>
        <taxon>Discosea</taxon>
        <taxon>Flabellinia</taxon>
        <taxon>Vannellidae</taxon>
        <taxon>Vannella</taxon>
    </lineage>
</organism>
<dbReference type="SUPFAM" id="SSF57850">
    <property type="entry name" value="RING/U-box"/>
    <property type="match status" value="1"/>
</dbReference>
<reference evidence="1" key="1">
    <citation type="submission" date="2021-01" db="EMBL/GenBank/DDBJ databases">
        <authorList>
            <person name="Corre E."/>
            <person name="Pelletier E."/>
            <person name="Niang G."/>
            <person name="Scheremetjew M."/>
            <person name="Finn R."/>
            <person name="Kale V."/>
            <person name="Holt S."/>
            <person name="Cochrane G."/>
            <person name="Meng A."/>
            <person name="Brown T."/>
            <person name="Cohen L."/>
        </authorList>
    </citation>
    <scope>NUCLEOTIDE SEQUENCE</scope>
    <source>
        <strain evidence="1">DIVA3 518/3/11/1/6</strain>
    </source>
</reference>
<dbReference type="Gene3D" id="1.20.120.1750">
    <property type="match status" value="1"/>
</dbReference>